<dbReference type="AlphaFoldDB" id="T5AR09"/>
<dbReference type="EMBL" id="KE652172">
    <property type="protein sequence ID" value="EQL04258.1"/>
    <property type="molecule type" value="Genomic_DNA"/>
</dbReference>
<dbReference type="eggNOG" id="ENOG502SPSH">
    <property type="taxonomic scope" value="Eukaryota"/>
</dbReference>
<proteinExistence type="predicted"/>
<sequence>MDTVYTWCIVTVDAPDCYTCPIFKILLGDKESLERICSATPLAFAPGLLDVLRSSSPPFVDFFRSLPPPPVVERTPLPQNAARHSQQLRPRFVKHAVEQGYAITHRGLLCWTPFPAVGRVPFARVRLVAAEAVFCAIFFAAFETKLDAVWAAFLPWKRETVDWLTLRSHTALMERPPGDHDMTEEQLESYDGERRRHTKDRMAIYGKLHDAKTRANDLEGYLARQRVTKLATLRSRRFVDKHKANKTHLLSCLRLIRHD</sequence>
<name>T5AR09_OPHSC</name>
<gene>
    <name evidence="1" type="ORF">OCS_00008</name>
</gene>
<evidence type="ECO:0000313" key="2">
    <source>
        <dbReference type="Proteomes" id="UP000019374"/>
    </source>
</evidence>
<dbReference type="HOGENOM" id="CLU_1074004_0_0_1"/>
<protein>
    <submittedName>
        <fullName evidence="1">Uncharacterized protein</fullName>
    </submittedName>
</protein>
<organism evidence="1 2">
    <name type="scientific">Ophiocordyceps sinensis (strain Co18 / CGMCC 3.14243)</name>
    <name type="common">Yarsagumba caterpillar fungus</name>
    <name type="synonym">Hirsutella sinensis</name>
    <dbReference type="NCBI Taxonomy" id="911162"/>
    <lineage>
        <taxon>Eukaryota</taxon>
        <taxon>Fungi</taxon>
        <taxon>Dikarya</taxon>
        <taxon>Ascomycota</taxon>
        <taxon>Pezizomycotina</taxon>
        <taxon>Sordariomycetes</taxon>
        <taxon>Hypocreomycetidae</taxon>
        <taxon>Hypocreales</taxon>
        <taxon>Ophiocordycipitaceae</taxon>
        <taxon>Ophiocordyceps</taxon>
    </lineage>
</organism>
<dbReference type="Proteomes" id="UP000019374">
    <property type="component" value="Unassembled WGS sequence"/>
</dbReference>
<reference evidence="1 2" key="1">
    <citation type="journal article" date="2013" name="Chin. Sci. Bull.">
        <title>Genome survey uncovers the secrets of sex and lifestyle in caterpillar fungus.</title>
        <authorList>
            <person name="Hu X."/>
            <person name="Zhang Y."/>
            <person name="Xiao G."/>
            <person name="Zheng P."/>
            <person name="Xia Y."/>
            <person name="Zhang X."/>
            <person name="St Leger R.J."/>
            <person name="Liu X."/>
            <person name="Wang C."/>
        </authorList>
    </citation>
    <scope>NUCLEOTIDE SEQUENCE [LARGE SCALE GENOMIC DNA]</scope>
    <source>
        <strain evidence="2">Co18 / CGMCC 3.14243</strain>
        <tissue evidence="1">Fruit-body</tissue>
    </source>
</reference>
<evidence type="ECO:0000313" key="1">
    <source>
        <dbReference type="EMBL" id="EQL04258.1"/>
    </source>
</evidence>
<accession>T5AR09</accession>